<evidence type="ECO:0000313" key="5">
    <source>
        <dbReference type="Proteomes" id="UP000321832"/>
    </source>
</evidence>
<gene>
    <name evidence="4" type="ORF">FSC37_06295</name>
</gene>
<dbReference type="EMBL" id="VOPW01000001">
    <property type="protein sequence ID" value="TXC65785.1"/>
    <property type="molecule type" value="Genomic_DNA"/>
</dbReference>
<keyword evidence="5" id="KW-1185">Reference proteome</keyword>
<feature type="chain" id="PRO_5023048736" evidence="2">
    <location>
        <begin position="30"/>
        <end position="335"/>
    </location>
</feature>
<sequence length="335" mass="35469">MTMKNDHRQGDRSMSLASRALAMFGSALAAGTCAAQGTAYVSSEKDDALTLIDTKTLAVKGTIATCKRGRHIQRLPDGKLMVACTDSNAADVIDPATGKSVRRVPLGEEPEAFDLSPDGKTIYVSNEDEATASFVEAATGKVLQSIKVGQEPEGVKVSADGKTLYVTSEVASMVHVIDVATAKVVKNVKVGKRPRRMAITPDGKELWVTNELGSSVSIVSTADHSVIGEVKFTVKGARAEDISPVGITMTKDGKRAFVALGKANHVAFVDVPGRKVTDLVLVGKRAWNVTLDRAEQRLWVVNGLSDDVTVIDVADAKAVKSVPVGRVPYGVVIVE</sequence>
<dbReference type="NCBIfam" id="TIGR02276">
    <property type="entry name" value="beta_rpt_yvtn"/>
    <property type="match status" value="3"/>
</dbReference>
<evidence type="ECO:0000256" key="1">
    <source>
        <dbReference type="ARBA" id="ARBA00022729"/>
    </source>
</evidence>
<feature type="domain" description="YNCE-like beta-propeller" evidence="3">
    <location>
        <begin position="111"/>
        <end position="195"/>
    </location>
</feature>
<feature type="signal peptide" evidence="2">
    <location>
        <begin position="1"/>
        <end position="29"/>
    </location>
</feature>
<comment type="caution">
    <text evidence="4">The sequence shown here is derived from an EMBL/GenBank/DDBJ whole genome shotgun (WGS) entry which is preliminary data.</text>
</comment>
<accession>A0A5C6U265</accession>
<name>A0A5C6U265_9BURK</name>
<dbReference type="InterPro" id="IPR015943">
    <property type="entry name" value="WD40/YVTN_repeat-like_dom_sf"/>
</dbReference>
<dbReference type="InterPro" id="IPR022456">
    <property type="entry name" value="PQQ_b_propeller"/>
</dbReference>
<dbReference type="InterPro" id="IPR051200">
    <property type="entry name" value="Host-pathogen_enzymatic-act"/>
</dbReference>
<dbReference type="Gene3D" id="2.130.10.10">
    <property type="entry name" value="YVTN repeat-like/Quinoprotein amine dehydrogenase"/>
    <property type="match status" value="2"/>
</dbReference>
<evidence type="ECO:0000259" key="3">
    <source>
        <dbReference type="Pfam" id="PF21783"/>
    </source>
</evidence>
<dbReference type="PANTHER" id="PTHR47197">
    <property type="entry name" value="PROTEIN NIRF"/>
    <property type="match status" value="1"/>
</dbReference>
<dbReference type="InterPro" id="IPR011045">
    <property type="entry name" value="N2O_reductase_N"/>
</dbReference>
<dbReference type="PANTHER" id="PTHR47197:SF3">
    <property type="entry name" value="DIHYDRO-HEME D1 DEHYDROGENASE"/>
    <property type="match status" value="1"/>
</dbReference>
<evidence type="ECO:0000313" key="4">
    <source>
        <dbReference type="EMBL" id="TXC65785.1"/>
    </source>
</evidence>
<keyword evidence="1 2" id="KW-0732">Signal</keyword>
<dbReference type="Pfam" id="PF21783">
    <property type="entry name" value="YNCE"/>
    <property type="match status" value="1"/>
</dbReference>
<dbReference type="InterPro" id="IPR011964">
    <property type="entry name" value="YVTN_b-propeller_repeat"/>
</dbReference>
<protein>
    <submittedName>
        <fullName evidence="4">PQQ-dependent catabolism-associated beta-propeller protein</fullName>
    </submittedName>
</protein>
<dbReference type="Proteomes" id="UP000321832">
    <property type="component" value="Unassembled WGS sequence"/>
</dbReference>
<dbReference type="NCBIfam" id="TIGR03866">
    <property type="entry name" value="PQQ_ABC_repeats"/>
    <property type="match status" value="1"/>
</dbReference>
<organism evidence="4 5">
    <name type="scientific">Piscinibacter aquaticus</name>
    <dbReference type="NCBI Taxonomy" id="392597"/>
    <lineage>
        <taxon>Bacteria</taxon>
        <taxon>Pseudomonadati</taxon>
        <taxon>Pseudomonadota</taxon>
        <taxon>Betaproteobacteria</taxon>
        <taxon>Burkholderiales</taxon>
        <taxon>Sphaerotilaceae</taxon>
        <taxon>Piscinibacter</taxon>
    </lineage>
</organism>
<dbReference type="SUPFAM" id="SSF50974">
    <property type="entry name" value="Nitrous oxide reductase, N-terminal domain"/>
    <property type="match status" value="1"/>
</dbReference>
<dbReference type="AlphaFoldDB" id="A0A5C6U265"/>
<reference evidence="4 5" key="1">
    <citation type="submission" date="2019-08" db="EMBL/GenBank/DDBJ databases">
        <authorList>
            <person name="Khan S.A."/>
            <person name="Jeon C.O."/>
            <person name="Jeong S.E."/>
        </authorList>
    </citation>
    <scope>NUCLEOTIDE SEQUENCE [LARGE SCALE GENOMIC DNA]</scope>
    <source>
        <strain evidence="5">IMCC1728</strain>
    </source>
</reference>
<evidence type="ECO:0000256" key="2">
    <source>
        <dbReference type="SAM" id="SignalP"/>
    </source>
</evidence>
<dbReference type="InterPro" id="IPR048433">
    <property type="entry name" value="YNCE-like_beta-prop"/>
</dbReference>
<proteinExistence type="predicted"/>